<evidence type="ECO:0000313" key="3">
    <source>
        <dbReference type="Proteomes" id="UP000479710"/>
    </source>
</evidence>
<evidence type="ECO:0000256" key="1">
    <source>
        <dbReference type="SAM" id="MobiDB-lite"/>
    </source>
</evidence>
<dbReference type="EMBL" id="SPHZ02000006">
    <property type="protein sequence ID" value="KAF0913478.1"/>
    <property type="molecule type" value="Genomic_DNA"/>
</dbReference>
<dbReference type="AlphaFoldDB" id="A0A6G1DLG3"/>
<sequence length="64" mass="6749">MINQPKKKETIRKNRDAPHEESVAGGRLGGKSPTERVAAAEQSASAVKRGTPEQSKGAAFLFGA</sequence>
<proteinExistence type="predicted"/>
<gene>
    <name evidence="2" type="ORF">E2562_022370</name>
</gene>
<organism evidence="2 3">
    <name type="scientific">Oryza meyeriana var. granulata</name>
    <dbReference type="NCBI Taxonomy" id="110450"/>
    <lineage>
        <taxon>Eukaryota</taxon>
        <taxon>Viridiplantae</taxon>
        <taxon>Streptophyta</taxon>
        <taxon>Embryophyta</taxon>
        <taxon>Tracheophyta</taxon>
        <taxon>Spermatophyta</taxon>
        <taxon>Magnoliopsida</taxon>
        <taxon>Liliopsida</taxon>
        <taxon>Poales</taxon>
        <taxon>Poaceae</taxon>
        <taxon>BOP clade</taxon>
        <taxon>Oryzoideae</taxon>
        <taxon>Oryzeae</taxon>
        <taxon>Oryzinae</taxon>
        <taxon>Oryza</taxon>
        <taxon>Oryza meyeriana</taxon>
    </lineage>
</organism>
<dbReference type="OrthoDB" id="10249039at2759"/>
<feature type="region of interest" description="Disordered" evidence="1">
    <location>
        <begin position="1"/>
        <end position="64"/>
    </location>
</feature>
<protein>
    <submittedName>
        <fullName evidence="2">Uncharacterized protein</fullName>
    </submittedName>
</protein>
<comment type="caution">
    <text evidence="2">The sequence shown here is derived from an EMBL/GenBank/DDBJ whole genome shotgun (WGS) entry which is preliminary data.</text>
</comment>
<evidence type="ECO:0000313" key="2">
    <source>
        <dbReference type="EMBL" id="KAF0913478.1"/>
    </source>
</evidence>
<reference evidence="2 3" key="1">
    <citation type="submission" date="2019-11" db="EMBL/GenBank/DDBJ databases">
        <title>Whole genome sequence of Oryza granulata.</title>
        <authorList>
            <person name="Li W."/>
        </authorList>
    </citation>
    <scope>NUCLEOTIDE SEQUENCE [LARGE SCALE GENOMIC DNA]</scope>
    <source>
        <strain evidence="3">cv. Menghai</strain>
        <tissue evidence="2">Leaf</tissue>
    </source>
</reference>
<name>A0A6G1DLG3_9ORYZ</name>
<dbReference type="Proteomes" id="UP000479710">
    <property type="component" value="Unassembled WGS sequence"/>
</dbReference>
<keyword evidence="3" id="KW-1185">Reference proteome</keyword>
<feature type="compositionally biased region" description="Basic and acidic residues" evidence="1">
    <location>
        <begin position="1"/>
        <end position="22"/>
    </location>
</feature>
<accession>A0A6G1DLG3</accession>